<accession>A0ABY3C6H7</accession>
<dbReference type="RefSeq" id="WP_127027605.1">
    <property type="nucleotide sequence ID" value="NZ_RYFG02000115.1"/>
</dbReference>
<sequence>MRYIIISERTGDKIQVESLKTAMGRIGTATKKAAEEQRINFVPFTFHDLKRKGVSDSEGDKLKASGHRNASMLKIYDVKLDTVKPAGK</sequence>
<gene>
    <name evidence="1" type="ORF">EKO24_017945</name>
</gene>
<reference evidence="1 2" key="1">
    <citation type="journal article" date="2019" name="Antonie Van Leeuwenhoek">
        <title>Description of 'Ca. Methylobacter oryzae' KRF1, a novel species from the environmentally important Methylobacter clade 2.</title>
        <authorList>
            <person name="Khatri K."/>
            <person name="Mohite J.A."/>
            <person name="Pandit P.S."/>
            <person name="Bahulikar R."/>
            <person name="Rahalkar M.C."/>
        </authorList>
    </citation>
    <scope>NUCLEOTIDE SEQUENCE [LARGE SCALE GENOMIC DNA]</scope>
    <source>
        <strain evidence="1 2">KRF1</strain>
    </source>
</reference>
<protein>
    <submittedName>
        <fullName evidence="1">Integrase</fullName>
    </submittedName>
</protein>
<proteinExistence type="predicted"/>
<evidence type="ECO:0000313" key="1">
    <source>
        <dbReference type="EMBL" id="TRW90837.1"/>
    </source>
</evidence>
<dbReference type="Proteomes" id="UP000733744">
    <property type="component" value="Unassembled WGS sequence"/>
</dbReference>
<dbReference type="EMBL" id="RYFG02000115">
    <property type="protein sequence ID" value="TRW90837.1"/>
    <property type="molecule type" value="Genomic_DNA"/>
</dbReference>
<evidence type="ECO:0000313" key="2">
    <source>
        <dbReference type="Proteomes" id="UP000733744"/>
    </source>
</evidence>
<name>A0ABY3C6H7_9GAMM</name>
<keyword evidence="2" id="KW-1185">Reference proteome</keyword>
<organism evidence="1 2">
    <name type="scientific">Candidatus Methylobacter oryzae</name>
    <dbReference type="NCBI Taxonomy" id="2497749"/>
    <lineage>
        <taxon>Bacteria</taxon>
        <taxon>Pseudomonadati</taxon>
        <taxon>Pseudomonadota</taxon>
        <taxon>Gammaproteobacteria</taxon>
        <taxon>Methylococcales</taxon>
        <taxon>Methylococcaceae</taxon>
        <taxon>Methylobacter</taxon>
    </lineage>
</organism>
<comment type="caution">
    <text evidence="1">The sequence shown here is derived from an EMBL/GenBank/DDBJ whole genome shotgun (WGS) entry which is preliminary data.</text>
</comment>